<evidence type="ECO:0000256" key="1">
    <source>
        <dbReference type="ARBA" id="ARBA00006611"/>
    </source>
</evidence>
<dbReference type="InterPro" id="IPR050921">
    <property type="entry name" value="T4SS_GSP_E_ATPase"/>
</dbReference>
<keyword evidence="5" id="KW-1185">Reference proteome</keyword>
<dbReference type="Gene3D" id="3.30.450.90">
    <property type="match status" value="1"/>
</dbReference>
<comment type="similarity">
    <text evidence="1">Belongs to the GSP E family.</text>
</comment>
<dbReference type="InterPro" id="IPR027417">
    <property type="entry name" value="P-loop_NTPase"/>
</dbReference>
<evidence type="ECO:0000313" key="4">
    <source>
        <dbReference type="EMBL" id="SFA84513.1"/>
    </source>
</evidence>
<evidence type="ECO:0000313" key="5">
    <source>
        <dbReference type="Proteomes" id="UP000199012"/>
    </source>
</evidence>
<dbReference type="GO" id="GO:0005524">
    <property type="term" value="F:ATP binding"/>
    <property type="evidence" value="ECO:0007669"/>
    <property type="project" value="InterPro"/>
</dbReference>
<dbReference type="NCBIfam" id="TIGR01420">
    <property type="entry name" value="pilT_fam"/>
    <property type="match status" value="1"/>
</dbReference>
<dbReference type="InterPro" id="IPR003593">
    <property type="entry name" value="AAA+_ATPase"/>
</dbReference>
<dbReference type="AlphaFoldDB" id="A0A1I0W911"/>
<feature type="domain" description="Bacterial type II secretion system protein E" evidence="3">
    <location>
        <begin position="263"/>
        <end position="277"/>
    </location>
</feature>
<evidence type="ECO:0000259" key="3">
    <source>
        <dbReference type="PROSITE" id="PS00662"/>
    </source>
</evidence>
<dbReference type="InterPro" id="IPR006321">
    <property type="entry name" value="PilT/PilU"/>
</dbReference>
<dbReference type="InterPro" id="IPR001482">
    <property type="entry name" value="T2SS/T4SS_dom"/>
</dbReference>
<proteinExistence type="inferred from homology"/>
<feature type="region of interest" description="Disordered" evidence="2">
    <location>
        <begin position="1"/>
        <end position="27"/>
    </location>
</feature>
<dbReference type="SMART" id="SM00382">
    <property type="entry name" value="AAA"/>
    <property type="match status" value="1"/>
</dbReference>
<dbReference type="CDD" id="cd01131">
    <property type="entry name" value="PilT"/>
    <property type="match status" value="1"/>
</dbReference>
<dbReference type="PANTHER" id="PTHR30486">
    <property type="entry name" value="TWITCHING MOTILITY PROTEIN PILT"/>
    <property type="match status" value="1"/>
</dbReference>
<protein>
    <submittedName>
        <fullName evidence="4">Twitching motility protein PilT</fullName>
    </submittedName>
</protein>
<dbReference type="PROSITE" id="PS00662">
    <property type="entry name" value="T2SP_E"/>
    <property type="match status" value="1"/>
</dbReference>
<reference evidence="4 5" key="1">
    <citation type="submission" date="2016-10" db="EMBL/GenBank/DDBJ databases">
        <authorList>
            <person name="de Groot N.N."/>
        </authorList>
    </citation>
    <scope>NUCLEOTIDE SEQUENCE [LARGE SCALE GENOMIC DNA]</scope>
    <source>
        <strain evidence="4 5">CGMCC 4.6945</strain>
    </source>
</reference>
<name>A0A1I0W911_9CELL</name>
<gene>
    <name evidence="4" type="ORF">SAMN05421867_102245</name>
</gene>
<dbReference type="Gene3D" id="3.40.50.300">
    <property type="entry name" value="P-loop containing nucleotide triphosphate hydrolases"/>
    <property type="match status" value="1"/>
</dbReference>
<sequence>MSDHRDDAPFATWSPLPDRPPAAATSSAVPALAPAPVPTVPALVPTLSPTPAGVPGGRVALGQGSAEDDVPVEAVLRETVRRGGSDLHLTAGAPPMIRLSGDLQPLEGYGPLRPEGLRRSLFGLLTQRQRETFEADLELDLSHQVRDLARFRLNLFQQRESVGAVFRLIPFEVTPLEALGVPAVVGTFAGLPRGLVLVTGPTGSGKSTTLAAVVDLANRTREDHIMTVEDPIEFLHRHKRCLVNQREVGTDTHSFAAALKHVLRQDPDIILVGELRDLETIQVALTAAETGHLVLATLHTQDAAQTVDRIVDVFPTAQQAQVRTQLAGALQGVVSQTLCRRADHPGRAVATEVMVATPAIRNLIREGKTHQIYSALQAGAQQGMHTMDQHLAQLVRAGTITYETGLAACHHVEDYGRLTGRTSAPLVGA</sequence>
<dbReference type="STRING" id="988821.SAMN05421867_102245"/>
<dbReference type="SUPFAM" id="SSF52540">
    <property type="entry name" value="P-loop containing nucleoside triphosphate hydrolases"/>
    <property type="match status" value="1"/>
</dbReference>
<organism evidence="4 5">
    <name type="scientific">Cellulomonas marina</name>
    <dbReference type="NCBI Taxonomy" id="988821"/>
    <lineage>
        <taxon>Bacteria</taxon>
        <taxon>Bacillati</taxon>
        <taxon>Actinomycetota</taxon>
        <taxon>Actinomycetes</taxon>
        <taxon>Micrococcales</taxon>
        <taxon>Cellulomonadaceae</taxon>
        <taxon>Cellulomonas</taxon>
    </lineage>
</organism>
<dbReference type="Pfam" id="PF00437">
    <property type="entry name" value="T2SSE"/>
    <property type="match status" value="1"/>
</dbReference>
<accession>A0A1I0W911</accession>
<dbReference type="EMBL" id="FOKA01000002">
    <property type="protein sequence ID" value="SFA84513.1"/>
    <property type="molecule type" value="Genomic_DNA"/>
</dbReference>
<dbReference type="RefSeq" id="WP_239078832.1">
    <property type="nucleotide sequence ID" value="NZ_BONM01000012.1"/>
</dbReference>
<dbReference type="Proteomes" id="UP000199012">
    <property type="component" value="Unassembled WGS sequence"/>
</dbReference>
<evidence type="ECO:0000256" key="2">
    <source>
        <dbReference type="SAM" id="MobiDB-lite"/>
    </source>
</evidence>
<dbReference type="GO" id="GO:0016887">
    <property type="term" value="F:ATP hydrolysis activity"/>
    <property type="evidence" value="ECO:0007669"/>
    <property type="project" value="InterPro"/>
</dbReference>